<organism evidence="2 3">
    <name type="scientific">Oikopleura dioica</name>
    <name type="common">Tunicate</name>
    <dbReference type="NCBI Taxonomy" id="34765"/>
    <lineage>
        <taxon>Eukaryota</taxon>
        <taxon>Metazoa</taxon>
        <taxon>Chordata</taxon>
        <taxon>Tunicata</taxon>
        <taxon>Appendicularia</taxon>
        <taxon>Copelata</taxon>
        <taxon>Oikopleuridae</taxon>
        <taxon>Oikopleura</taxon>
    </lineage>
</organism>
<feature type="region of interest" description="Disordered" evidence="1">
    <location>
        <begin position="225"/>
        <end position="269"/>
    </location>
</feature>
<sequence length="269" mass="30933">MRKAENIRNVETFRRQSAIRQAKMSKELSDEFSIANMCESCSELFVEVLNCCFACLTCQNARKDSGEESRIHLEDKERNIRRMSGSNIRDSIPIQEEIFRRRRSSLAPLLATPSKEKKRPSRKSKVNYEDEIEDPKNNMYSDEERKVIVFHPHSFPEVTWDPKKQPRRSSLAVSSERKQTRRTTIHHHRNSVFVAPVEEEDTPPPEVMMSTYETNSKGILKNISVQPEINKEDSTAHPEDSACEGESSSLQEIEETPALAESCSIEDES</sequence>
<keyword evidence="3" id="KW-1185">Reference proteome</keyword>
<feature type="compositionally biased region" description="Basic residues" evidence="1">
    <location>
        <begin position="116"/>
        <end position="125"/>
    </location>
</feature>
<protein>
    <submittedName>
        <fullName evidence="2">Oidioi.mRNA.OKI2018_I69.XSR.g16801.t1.cds</fullName>
    </submittedName>
</protein>
<accession>A0ABN7SM16</accession>
<feature type="region of interest" description="Disordered" evidence="1">
    <location>
        <begin position="109"/>
        <end position="131"/>
    </location>
</feature>
<evidence type="ECO:0000313" key="2">
    <source>
        <dbReference type="EMBL" id="CAG5100011.1"/>
    </source>
</evidence>
<proteinExistence type="predicted"/>
<evidence type="ECO:0000313" key="3">
    <source>
        <dbReference type="Proteomes" id="UP001158576"/>
    </source>
</evidence>
<dbReference type="Proteomes" id="UP001158576">
    <property type="component" value="Chromosome XSR"/>
</dbReference>
<dbReference type="EMBL" id="OU015569">
    <property type="protein sequence ID" value="CAG5100011.1"/>
    <property type="molecule type" value="Genomic_DNA"/>
</dbReference>
<gene>
    <name evidence="2" type="ORF">OKIOD_LOCUS8359</name>
</gene>
<name>A0ABN7SM16_OIKDI</name>
<evidence type="ECO:0000256" key="1">
    <source>
        <dbReference type="SAM" id="MobiDB-lite"/>
    </source>
</evidence>
<feature type="region of interest" description="Disordered" evidence="1">
    <location>
        <begin position="159"/>
        <end position="185"/>
    </location>
</feature>
<feature type="compositionally biased region" description="Basic and acidic residues" evidence="1">
    <location>
        <begin position="229"/>
        <end position="240"/>
    </location>
</feature>
<reference evidence="2 3" key="1">
    <citation type="submission" date="2021-04" db="EMBL/GenBank/DDBJ databases">
        <authorList>
            <person name="Bliznina A."/>
        </authorList>
    </citation>
    <scope>NUCLEOTIDE SEQUENCE [LARGE SCALE GENOMIC DNA]</scope>
</reference>